<protein>
    <recommendedName>
        <fullName evidence="1">Cadherin domain-containing protein</fullName>
    </recommendedName>
</protein>
<dbReference type="Pfam" id="PF20578">
    <property type="entry name" value="aBig_2"/>
    <property type="match status" value="1"/>
</dbReference>
<sequence length="1519" mass="161381">MYGVALMTSILVLGGCGGGGGGGTVATGINGKVVDGYVRDAHVFVDKNKDKLENVGEPTTTTDANGDFSFGVGVVASGDFIYASGGTDLATGLPFKGRLSAVYDGTTFILSPLTSMVAALVEKGESVDGAKKRVAQALGIDENKVGADPMQDADAFFVSQQIVAAAQIMGTAAGDVNETVFEKAVEALAENDFNLSAAAETFANEVNVTADPDKVAEATERVNAFIGQLKEEANGTVPDLPSYQVVASSVAEQVAEQVKNDENVTVPDVNDTKSVLEAVTCLTFEKIKGANGSENNVTKDLNLSAKNQCEIDGTTITWDVEPAGVIDTSTGALDTVYSDTNVVLKAEIEKGNANAVKRFNLFVPRNGNHPPVAADDNVTTLEDTPVTFDPVANDTDPDGDALTLAEVSDPAHGTVAKNGNIVVYTPDMNYNGTDTFSYKIRDGWGGESNGTIHVTVTPVNDAPVLQQPANVTMDEDSAAVPVDLNATDPDTDPANLTYSVAVDPANIVDVNLSGNVVTITPLPNMNGTVTVTATVSDGENNDTKTFTVTVVNVPDPAVISGDFTGTVTEDATAPATGKLNVADPDPGEDRFIAETNTTGYGTFSIDENGSWSFTLDNASTAVQSLADGETHQLSFTVQSLDKTTRQVTVTIVGANDAPTAEDLNVTAEAGKSVTIDLSQYIDDIDGDTLTVNIVGTPTSGQASLAGTTITYTAPANAGTVTIVYQVSDGQATARGTVTIQVTNGNPVSMSTLEGQTMSDIDDEYTRFLFQNGVAKIRAQHFLNDGGIWVRFDVLEEEGSYQIHPDNNTTTLAIEEGNFTLSDLRRVELDGTTLTVPVDEEHNVTAIFGANDHLYRMNFHVDHGVPRLEGPFDEYRPWVQNAPALNYDSLEAFMQAFSVGVQEHWFEAWDETTQHGTPYAFDSNGSGATTGLLISTDDNTTRVGTWTIEQGVVWVKLDAGEDDCWRDAYGIVDGVLYSGYIPETGCDEVLALYGSNATQTIEGALPVSVGNAIHAPEDIVPVSVSDVSGKEIDIHIIEKDLNATIKMYDDGNYTQRLSNGVSFSGTWSIDSNGTIHYTRGSEEYLKTFFGQVAAGTYGVHYPANTDDVTVFKVLNVKDINSGGGTGGAVTLILQGADWAAYSYSDDTWEAVDFNQLGTGRTLTFNADADDKYGVAVHCSDAGNEVAIVQATVGEYATIDICEEATRQKHTVSGTISGVTGGMVTVGMDGSSDGNLTLVDTYNYTLENVTKGVFDLVVEDLDMTTYTVKKFGIKRDIDVNADLVGEDLNLSTEGIDPVEHNFTVANGVGVASFITANGSALGIVGMSDDDSGVHKWYAVPTTTTVSGDIYSFVAMTENNTTNQSRILLETKDATTFAADVTTYDPTVIEDFNATFDWGAKAFGGLDYIPSASSPELRMYAAWIEQKNSGVEREIWISKAWLGTATAYALPDLGTLAGWNAAWSFNSGDSVEWSILAFMANKAIADTVEKMSDTENEETNMPYFMEKDFTIHIAEKHGDVTP</sequence>
<dbReference type="Pfam" id="PF17963">
    <property type="entry name" value="Big_9"/>
    <property type="match status" value="2"/>
</dbReference>
<dbReference type="Gene3D" id="2.60.40.10">
    <property type="entry name" value="Immunoglobulins"/>
    <property type="match status" value="1"/>
</dbReference>
<dbReference type="InterPro" id="IPR040853">
    <property type="entry name" value="RapA2_cadherin-like"/>
</dbReference>
<keyword evidence="3" id="KW-1185">Reference proteome</keyword>
<evidence type="ECO:0000259" key="1">
    <source>
        <dbReference type="PROSITE" id="PS50268"/>
    </source>
</evidence>
<reference evidence="2 3" key="1">
    <citation type="submission" date="2023-03" db="EMBL/GenBank/DDBJ databases">
        <title>Description of Hydrogenimonas sp. ISO32.</title>
        <authorList>
            <person name="Mino S."/>
            <person name="Fukazawa S."/>
            <person name="Sawabe T."/>
        </authorList>
    </citation>
    <scope>NUCLEOTIDE SEQUENCE [LARGE SCALE GENOMIC DNA]</scope>
    <source>
        <strain evidence="2 3">ISO32</strain>
    </source>
</reference>
<dbReference type="InterPro" id="IPR002126">
    <property type="entry name" value="Cadherin-like_dom"/>
</dbReference>
<evidence type="ECO:0000313" key="2">
    <source>
        <dbReference type="EMBL" id="BDY13467.1"/>
    </source>
</evidence>
<dbReference type="PROSITE" id="PS50268">
    <property type="entry name" value="CADHERIN_2"/>
    <property type="match status" value="1"/>
</dbReference>
<gene>
    <name evidence="2" type="ORF">HCR_17790</name>
</gene>
<dbReference type="InterPro" id="IPR010221">
    <property type="entry name" value="VCBS_dom"/>
</dbReference>
<accession>A0ABM8FP63</accession>
<dbReference type="InterPro" id="IPR046780">
    <property type="entry name" value="aBig_2"/>
</dbReference>
<feature type="domain" description="Cadherin" evidence="1">
    <location>
        <begin position="465"/>
        <end position="591"/>
    </location>
</feature>
<dbReference type="NCBIfam" id="NF012211">
    <property type="entry name" value="tand_rpt_95"/>
    <property type="match status" value="2"/>
</dbReference>
<dbReference type="Proteomes" id="UP001321445">
    <property type="component" value="Chromosome"/>
</dbReference>
<proteinExistence type="predicted"/>
<dbReference type="NCBIfam" id="TIGR01965">
    <property type="entry name" value="VCBS_repeat"/>
    <property type="match status" value="1"/>
</dbReference>
<name>A0ABM8FP63_9BACT</name>
<evidence type="ECO:0000313" key="3">
    <source>
        <dbReference type="Proteomes" id="UP001321445"/>
    </source>
</evidence>
<dbReference type="InterPro" id="IPR013783">
    <property type="entry name" value="Ig-like_fold"/>
</dbReference>
<dbReference type="EMBL" id="AP027370">
    <property type="protein sequence ID" value="BDY13467.1"/>
    <property type="molecule type" value="Genomic_DNA"/>
</dbReference>
<organism evidence="2 3">
    <name type="scientific">Hydrogenimonas cancrithermarum</name>
    <dbReference type="NCBI Taxonomy" id="2993563"/>
    <lineage>
        <taxon>Bacteria</taxon>
        <taxon>Pseudomonadati</taxon>
        <taxon>Campylobacterota</taxon>
        <taxon>Epsilonproteobacteria</taxon>
        <taxon>Campylobacterales</taxon>
        <taxon>Hydrogenimonadaceae</taxon>
        <taxon>Hydrogenimonas</taxon>
    </lineage>
</organism>
<dbReference type="Gene3D" id="2.60.40.2810">
    <property type="match status" value="2"/>
</dbReference>
<dbReference type="Pfam" id="PF17803">
    <property type="entry name" value="Cadherin_4"/>
    <property type="match status" value="1"/>
</dbReference>